<protein>
    <submittedName>
        <fullName evidence="2">Uncharacterized protein</fullName>
    </submittedName>
</protein>
<dbReference type="GeneID" id="87808347"/>
<dbReference type="EMBL" id="CP086716">
    <property type="protein sequence ID" value="WOO81594.1"/>
    <property type="molecule type" value="Genomic_DNA"/>
</dbReference>
<reference evidence="2" key="1">
    <citation type="submission" date="2023-10" db="EMBL/GenBank/DDBJ databases">
        <authorList>
            <person name="Noh H."/>
        </authorList>
    </citation>
    <scope>NUCLEOTIDE SEQUENCE</scope>
    <source>
        <strain evidence="2">DUCC4014</strain>
    </source>
</reference>
<evidence type="ECO:0000313" key="2">
    <source>
        <dbReference type="EMBL" id="WOO81594.1"/>
    </source>
</evidence>
<keyword evidence="3" id="KW-1185">Reference proteome</keyword>
<organism evidence="2 3">
    <name type="scientific">Vanrija pseudolonga</name>
    <dbReference type="NCBI Taxonomy" id="143232"/>
    <lineage>
        <taxon>Eukaryota</taxon>
        <taxon>Fungi</taxon>
        <taxon>Dikarya</taxon>
        <taxon>Basidiomycota</taxon>
        <taxon>Agaricomycotina</taxon>
        <taxon>Tremellomycetes</taxon>
        <taxon>Trichosporonales</taxon>
        <taxon>Trichosporonaceae</taxon>
        <taxon>Vanrija</taxon>
    </lineage>
</organism>
<evidence type="ECO:0000256" key="1">
    <source>
        <dbReference type="SAM" id="MobiDB-lite"/>
    </source>
</evidence>
<dbReference type="AlphaFoldDB" id="A0AAF0YD03"/>
<feature type="region of interest" description="Disordered" evidence="1">
    <location>
        <begin position="1"/>
        <end position="27"/>
    </location>
</feature>
<accession>A0AAF0YD03</accession>
<dbReference type="Proteomes" id="UP000827549">
    <property type="component" value="Chromosome 3"/>
</dbReference>
<evidence type="ECO:0000313" key="3">
    <source>
        <dbReference type="Proteomes" id="UP000827549"/>
    </source>
</evidence>
<gene>
    <name evidence="2" type="ORF">LOC62_03G005116</name>
</gene>
<name>A0AAF0YD03_9TREE</name>
<proteinExistence type="predicted"/>
<sequence>MADFRPIMSLPGGDDNGGPDFSHLGSRTDRRPYGYTVWLVPEGADEVESVQKDIGAKTFQVYSAALDRLPGSVPDNRRYTKPAEQPQVGVLILPASGCGSSSPEGVKRMTQGVVDAYKGGYIRVAFEPTNNVSDDGGSVHAQIDEKKSDYAQLDELRTALKKRLWGPADAHTSVPTPYVPLLEVSLVESYPSLGGDIKDRGLVAVREQANQTASAFNGVLSALTLTKVLVLGAGEVPIAPKS</sequence>
<dbReference type="RefSeq" id="XP_062627626.1">
    <property type="nucleotide sequence ID" value="XM_062771642.1"/>
</dbReference>